<dbReference type="PANTHER" id="PTHR43309">
    <property type="entry name" value="5-OXOPROLINASE SUBUNIT C"/>
    <property type="match status" value="1"/>
</dbReference>
<sequence length="338" mass="35343">MEILVPGVQTTVQDHPGRTGLQARGFFPSGPVDGFAFRAANLLAGNDPRHAGLEITQGGFAARFRCHARAALCGAEGAAPTLGGEPVPLWQTFAVRPGDELVCEAAKGPGFRLYLAVSGGIDVPEVLGSRSVHTLAGIGGVDGRPVLRGDVLPLGRAAEAPLLRLPQSLRPAYHTHWELEVVRGPHGDPGFLTAEGWREFTSRTWRVDLNSDRLGVKLDAHALAWARPDGGVAGGHPSNVLDVSYPVGGVTVIGDVPTVLGPDGPTSGGYTVIATLAHACLWKLGQMRPGRDTVRFREISLAEADALAAHTEFALQRGRLERLEPAGPAGAAAPAAPV</sequence>
<dbReference type="InterPro" id="IPR052708">
    <property type="entry name" value="PxpC"/>
</dbReference>
<gene>
    <name evidence="5" type="ORF">DVA86_19280</name>
</gene>
<dbReference type="KEGG" id="sarm:DVA86_19280"/>
<accession>A0A345Y0Q7</accession>
<keyword evidence="5" id="KW-0456">Lyase</keyword>
<keyword evidence="2" id="KW-0378">Hydrolase</keyword>
<dbReference type="Gene3D" id="2.40.100.10">
    <property type="entry name" value="Cyclophilin-like"/>
    <property type="match status" value="1"/>
</dbReference>
<dbReference type="PANTHER" id="PTHR43309:SF3">
    <property type="entry name" value="5-OXOPROLINASE SUBUNIT C"/>
    <property type="match status" value="1"/>
</dbReference>
<evidence type="ECO:0000313" key="5">
    <source>
        <dbReference type="EMBL" id="AXK37473.1"/>
    </source>
</evidence>
<dbReference type="Proteomes" id="UP000254425">
    <property type="component" value="Chromosome"/>
</dbReference>
<dbReference type="SMART" id="SM00797">
    <property type="entry name" value="AHS2"/>
    <property type="match status" value="1"/>
</dbReference>
<organism evidence="5 6">
    <name type="scientific">Streptomyces armeniacus</name>
    <dbReference type="NCBI Taxonomy" id="83291"/>
    <lineage>
        <taxon>Bacteria</taxon>
        <taxon>Bacillati</taxon>
        <taxon>Actinomycetota</taxon>
        <taxon>Actinomycetes</taxon>
        <taxon>Kitasatosporales</taxon>
        <taxon>Streptomycetaceae</taxon>
        <taxon>Streptomyces</taxon>
    </lineage>
</organism>
<dbReference type="InterPro" id="IPR003778">
    <property type="entry name" value="CT_A_B"/>
</dbReference>
<dbReference type="GO" id="GO:0016829">
    <property type="term" value="F:lyase activity"/>
    <property type="evidence" value="ECO:0007669"/>
    <property type="project" value="UniProtKB-KW"/>
</dbReference>
<dbReference type="EMBL" id="CP031320">
    <property type="protein sequence ID" value="AXK37473.1"/>
    <property type="molecule type" value="Genomic_DNA"/>
</dbReference>
<evidence type="ECO:0000259" key="4">
    <source>
        <dbReference type="SMART" id="SM00797"/>
    </source>
</evidence>
<dbReference type="SUPFAM" id="SSF50891">
    <property type="entry name" value="Cyclophilin-like"/>
    <property type="match status" value="1"/>
</dbReference>
<keyword evidence="1" id="KW-0547">Nucleotide-binding</keyword>
<dbReference type="NCBIfam" id="TIGR00724">
    <property type="entry name" value="urea_amlyse_rel"/>
    <property type="match status" value="1"/>
</dbReference>
<keyword evidence="3" id="KW-0067">ATP-binding</keyword>
<protein>
    <submittedName>
        <fullName evidence="5">Urea amidolyase</fullName>
    </submittedName>
</protein>
<reference evidence="5 6" key="1">
    <citation type="submission" date="2018-07" db="EMBL/GenBank/DDBJ databases">
        <title>Draft genome of the type strain Streptomyces armeniacus ATCC 15676.</title>
        <authorList>
            <person name="Labana P."/>
            <person name="Gosse J.T."/>
            <person name="Boddy C.N."/>
        </authorList>
    </citation>
    <scope>NUCLEOTIDE SEQUENCE [LARGE SCALE GENOMIC DNA]</scope>
    <source>
        <strain evidence="5 6">ATCC 15676</strain>
    </source>
</reference>
<keyword evidence="6" id="KW-1185">Reference proteome</keyword>
<evidence type="ECO:0000313" key="6">
    <source>
        <dbReference type="Proteomes" id="UP000254425"/>
    </source>
</evidence>
<name>A0A345Y0Q7_9ACTN</name>
<dbReference type="GO" id="GO:0005524">
    <property type="term" value="F:ATP binding"/>
    <property type="evidence" value="ECO:0007669"/>
    <property type="project" value="UniProtKB-KW"/>
</dbReference>
<dbReference type="GO" id="GO:0016787">
    <property type="term" value="F:hydrolase activity"/>
    <property type="evidence" value="ECO:0007669"/>
    <property type="project" value="UniProtKB-KW"/>
</dbReference>
<dbReference type="InterPro" id="IPR029000">
    <property type="entry name" value="Cyclophilin-like_dom_sf"/>
</dbReference>
<evidence type="ECO:0000256" key="3">
    <source>
        <dbReference type="ARBA" id="ARBA00022840"/>
    </source>
</evidence>
<dbReference type="Pfam" id="PF02626">
    <property type="entry name" value="CT_A_B"/>
    <property type="match status" value="1"/>
</dbReference>
<feature type="domain" description="Carboxyltransferase" evidence="4">
    <location>
        <begin position="23"/>
        <end position="314"/>
    </location>
</feature>
<proteinExistence type="predicted"/>
<evidence type="ECO:0000256" key="1">
    <source>
        <dbReference type="ARBA" id="ARBA00022741"/>
    </source>
</evidence>
<dbReference type="AlphaFoldDB" id="A0A345Y0Q7"/>
<evidence type="ECO:0000256" key="2">
    <source>
        <dbReference type="ARBA" id="ARBA00022801"/>
    </source>
</evidence>